<feature type="region of interest" description="Disordered" evidence="1">
    <location>
        <begin position="105"/>
        <end position="126"/>
    </location>
</feature>
<dbReference type="AlphaFoldDB" id="A0A9P6GIH7"/>
<accession>A0A9P6GIH7</accession>
<organism evidence="2 3">
    <name type="scientific">Paraphaeosphaeria minitans</name>
    <dbReference type="NCBI Taxonomy" id="565426"/>
    <lineage>
        <taxon>Eukaryota</taxon>
        <taxon>Fungi</taxon>
        <taxon>Dikarya</taxon>
        <taxon>Ascomycota</taxon>
        <taxon>Pezizomycotina</taxon>
        <taxon>Dothideomycetes</taxon>
        <taxon>Pleosporomycetidae</taxon>
        <taxon>Pleosporales</taxon>
        <taxon>Massarineae</taxon>
        <taxon>Didymosphaeriaceae</taxon>
        <taxon>Paraphaeosphaeria</taxon>
    </lineage>
</organism>
<dbReference type="Proteomes" id="UP000756921">
    <property type="component" value="Unassembled WGS sequence"/>
</dbReference>
<reference evidence="2" key="1">
    <citation type="journal article" date="2020" name="Mol. Plant Microbe Interact.">
        <title>Genome Sequence of the Biocontrol Agent Coniothyrium minitans strain Conio (IMI 134523).</title>
        <authorList>
            <person name="Patel D."/>
            <person name="Shittu T.A."/>
            <person name="Baroncelli R."/>
            <person name="Muthumeenakshi S."/>
            <person name="Osborne T.H."/>
            <person name="Janganan T.K."/>
            <person name="Sreenivasaprasad S."/>
        </authorList>
    </citation>
    <scope>NUCLEOTIDE SEQUENCE</scope>
    <source>
        <strain evidence="2">Conio</strain>
    </source>
</reference>
<feature type="compositionally biased region" description="Pro residues" evidence="1">
    <location>
        <begin position="108"/>
        <end position="118"/>
    </location>
</feature>
<dbReference type="EMBL" id="WJXW01000005">
    <property type="protein sequence ID" value="KAF9736004.1"/>
    <property type="molecule type" value="Genomic_DNA"/>
</dbReference>
<evidence type="ECO:0000256" key="1">
    <source>
        <dbReference type="SAM" id="MobiDB-lite"/>
    </source>
</evidence>
<comment type="caution">
    <text evidence="2">The sequence shown here is derived from an EMBL/GenBank/DDBJ whole genome shotgun (WGS) entry which is preliminary data.</text>
</comment>
<protein>
    <submittedName>
        <fullName evidence="2">Uncharacterized protein</fullName>
    </submittedName>
</protein>
<sequence length="166" mass="17728">MFPVVCRGLGVAPATVGVLPVAVEDNWRVGESGSKPGTCIVSQPCATTVRRPPGALVHHPVGMTDCNLPCALENRQPCTLENWLAVRIRELSFFDTRRALDCVSPVSSPAPAPAPAPPATSARPPALPHLSLQHQFSPTVIRFRPRHGEQIAIIRAPPPTAHRPPA</sequence>
<evidence type="ECO:0000313" key="3">
    <source>
        <dbReference type="Proteomes" id="UP000756921"/>
    </source>
</evidence>
<proteinExistence type="predicted"/>
<evidence type="ECO:0000313" key="2">
    <source>
        <dbReference type="EMBL" id="KAF9736004.1"/>
    </source>
</evidence>
<keyword evidence="3" id="KW-1185">Reference proteome</keyword>
<gene>
    <name evidence="2" type="ORF">PMIN01_05919</name>
</gene>
<name>A0A9P6GIH7_9PLEO</name>